<dbReference type="InterPro" id="IPR003728">
    <property type="entry name" value="Ribosome_maturation_RimP"/>
</dbReference>
<dbReference type="Pfam" id="PF02576">
    <property type="entry name" value="RimP_N"/>
    <property type="match status" value="1"/>
</dbReference>
<evidence type="ECO:0000256" key="3">
    <source>
        <dbReference type="HAMAP-Rule" id="MF_01077"/>
    </source>
</evidence>
<comment type="similarity">
    <text evidence="3">Belongs to the RimP family.</text>
</comment>
<dbReference type="Gene3D" id="3.30.300.70">
    <property type="entry name" value="RimP-like superfamily, N-terminal"/>
    <property type="match status" value="1"/>
</dbReference>
<dbReference type="AlphaFoldDB" id="A0A0K2GJ05"/>
<dbReference type="Proteomes" id="UP000069205">
    <property type="component" value="Chromosome"/>
</dbReference>
<sequence length="163" mass="17966">MDKPEHGSRSVVDRLQEIVSPILWSLGLDLVEVLCVGQGPRSIVRVLIDKPGGVTITDCEQAHKALGPALDVADPFPHAYTLEVSSPGLDRPFKRLEDYRRALGKRVNIKLRQPLDGQWRVAGELAQVDERSVTLAVSTDKTPPRHVILELPMIAEARLVVAI</sequence>
<protein>
    <recommendedName>
        <fullName evidence="3">Ribosome maturation factor RimP</fullName>
    </recommendedName>
</protein>
<evidence type="ECO:0000256" key="1">
    <source>
        <dbReference type="ARBA" id="ARBA00022490"/>
    </source>
</evidence>
<dbReference type="KEGG" id="nmv:NITMOv2_4485"/>
<dbReference type="OrthoDB" id="9805006at2"/>
<dbReference type="FunFam" id="3.30.300.70:FF:000001">
    <property type="entry name" value="Ribosome maturation factor RimP"/>
    <property type="match status" value="1"/>
</dbReference>
<accession>A0A0K2GJ05</accession>
<dbReference type="PATRIC" id="fig|42253.5.peg.4424"/>
<dbReference type="GO" id="GO:0006412">
    <property type="term" value="P:translation"/>
    <property type="evidence" value="ECO:0007669"/>
    <property type="project" value="TreeGrafter"/>
</dbReference>
<dbReference type="PANTHER" id="PTHR33867:SF1">
    <property type="entry name" value="RIBOSOME MATURATION FACTOR RIMP"/>
    <property type="match status" value="1"/>
</dbReference>
<dbReference type="InterPro" id="IPR036847">
    <property type="entry name" value="RimP_C_sf"/>
</dbReference>
<comment type="subcellular location">
    <subcellularLocation>
        <location evidence="3">Cytoplasm</location>
    </subcellularLocation>
</comment>
<dbReference type="RefSeq" id="WP_053381646.1">
    <property type="nucleotide sequence ID" value="NZ_CP011801.1"/>
</dbReference>
<evidence type="ECO:0000256" key="2">
    <source>
        <dbReference type="ARBA" id="ARBA00022517"/>
    </source>
</evidence>
<evidence type="ECO:0000259" key="4">
    <source>
        <dbReference type="Pfam" id="PF02576"/>
    </source>
</evidence>
<dbReference type="SUPFAM" id="SSF74942">
    <property type="entry name" value="YhbC-like, C-terminal domain"/>
    <property type="match status" value="1"/>
</dbReference>
<dbReference type="STRING" id="42253.NITMOv2_4485"/>
<feature type="domain" description="Ribosome maturation factor RimP N-terminal" evidence="4">
    <location>
        <begin position="18"/>
        <end position="90"/>
    </location>
</feature>
<gene>
    <name evidence="6" type="primary">yhbC</name>
    <name evidence="3" type="synonym">rimP</name>
    <name evidence="6" type="ORF">NITMOv2_4485</name>
</gene>
<dbReference type="Gene3D" id="2.30.30.180">
    <property type="entry name" value="Ribosome maturation factor RimP, C-terminal domain"/>
    <property type="match status" value="1"/>
</dbReference>
<keyword evidence="1 3" id="KW-0963">Cytoplasm</keyword>
<evidence type="ECO:0000313" key="7">
    <source>
        <dbReference type="Proteomes" id="UP000069205"/>
    </source>
</evidence>
<reference evidence="6 7" key="1">
    <citation type="journal article" date="2015" name="Proc. Natl. Acad. Sci. U.S.A.">
        <title>Expanded metabolic versatility of ubiquitous nitrite-oxidizing bacteria from the genus Nitrospira.</title>
        <authorList>
            <person name="Koch H."/>
            <person name="Lucker S."/>
            <person name="Albertsen M."/>
            <person name="Kitzinger K."/>
            <person name="Herbold C."/>
            <person name="Spieck E."/>
            <person name="Nielsen P.H."/>
            <person name="Wagner M."/>
            <person name="Daims H."/>
        </authorList>
    </citation>
    <scope>NUCLEOTIDE SEQUENCE [LARGE SCALE GENOMIC DNA]</scope>
    <source>
        <strain evidence="6 7">NSP M-1</strain>
    </source>
</reference>
<dbReference type="HAMAP" id="MF_01077">
    <property type="entry name" value="RimP"/>
    <property type="match status" value="1"/>
</dbReference>
<keyword evidence="2 3" id="KW-0690">Ribosome biogenesis</keyword>
<feature type="domain" description="Ribosome maturation factor RimP C-terminal" evidence="5">
    <location>
        <begin position="94"/>
        <end position="162"/>
    </location>
</feature>
<dbReference type="CDD" id="cd01734">
    <property type="entry name" value="YlxS_C"/>
    <property type="match status" value="1"/>
</dbReference>
<dbReference type="GO" id="GO:0000028">
    <property type="term" value="P:ribosomal small subunit assembly"/>
    <property type="evidence" value="ECO:0007669"/>
    <property type="project" value="TreeGrafter"/>
</dbReference>
<proteinExistence type="inferred from homology"/>
<dbReference type="Pfam" id="PF17384">
    <property type="entry name" value="DUF150_C"/>
    <property type="match status" value="1"/>
</dbReference>
<evidence type="ECO:0000259" key="5">
    <source>
        <dbReference type="Pfam" id="PF17384"/>
    </source>
</evidence>
<dbReference type="EMBL" id="CP011801">
    <property type="protein sequence ID" value="ALA60859.1"/>
    <property type="molecule type" value="Genomic_DNA"/>
</dbReference>
<name>A0A0K2GJ05_NITMO</name>
<keyword evidence="7" id="KW-1185">Reference proteome</keyword>
<evidence type="ECO:0000313" key="6">
    <source>
        <dbReference type="EMBL" id="ALA60859.1"/>
    </source>
</evidence>
<dbReference type="InterPro" id="IPR035956">
    <property type="entry name" value="RimP_N_sf"/>
</dbReference>
<dbReference type="InterPro" id="IPR028989">
    <property type="entry name" value="RimP_N"/>
</dbReference>
<dbReference type="InterPro" id="IPR028998">
    <property type="entry name" value="RimP_C"/>
</dbReference>
<comment type="function">
    <text evidence="3">Required for maturation of 30S ribosomal subunits.</text>
</comment>
<dbReference type="GO" id="GO:0005829">
    <property type="term" value="C:cytosol"/>
    <property type="evidence" value="ECO:0007669"/>
    <property type="project" value="TreeGrafter"/>
</dbReference>
<organism evidence="6 7">
    <name type="scientific">Nitrospira moscoviensis</name>
    <dbReference type="NCBI Taxonomy" id="42253"/>
    <lineage>
        <taxon>Bacteria</taxon>
        <taxon>Pseudomonadati</taxon>
        <taxon>Nitrospirota</taxon>
        <taxon>Nitrospiria</taxon>
        <taxon>Nitrospirales</taxon>
        <taxon>Nitrospiraceae</taxon>
        <taxon>Nitrospira</taxon>
    </lineage>
</organism>
<dbReference type="SUPFAM" id="SSF75420">
    <property type="entry name" value="YhbC-like, N-terminal domain"/>
    <property type="match status" value="1"/>
</dbReference>
<dbReference type="PANTHER" id="PTHR33867">
    <property type="entry name" value="RIBOSOME MATURATION FACTOR RIMP"/>
    <property type="match status" value="1"/>
</dbReference>